<protein>
    <recommendedName>
        <fullName evidence="3">Short-chain dehydrogenase</fullName>
    </recommendedName>
</protein>
<dbReference type="Pfam" id="PF14325">
    <property type="entry name" value="DUF4383"/>
    <property type="match status" value="1"/>
</dbReference>
<evidence type="ECO:0000313" key="1">
    <source>
        <dbReference type="EMBL" id="RCJ32508.1"/>
    </source>
</evidence>
<comment type="caution">
    <text evidence="1">The sequence shown here is derived from an EMBL/GenBank/DDBJ whole genome shotgun (WGS) entry which is preliminary data.</text>
</comment>
<proteinExistence type="predicted"/>
<organism evidence="1 2">
    <name type="scientific">Nostoc minutum NIES-26</name>
    <dbReference type="NCBI Taxonomy" id="1844469"/>
    <lineage>
        <taxon>Bacteria</taxon>
        <taxon>Bacillati</taxon>
        <taxon>Cyanobacteriota</taxon>
        <taxon>Cyanophyceae</taxon>
        <taxon>Nostocales</taxon>
        <taxon>Nostocaceae</taxon>
        <taxon>Nostoc</taxon>
    </lineage>
</organism>
<evidence type="ECO:0008006" key="3">
    <source>
        <dbReference type="Google" id="ProtNLM"/>
    </source>
</evidence>
<dbReference type="InterPro" id="IPR036291">
    <property type="entry name" value="NAD(P)-bd_dom_sf"/>
</dbReference>
<reference evidence="1" key="1">
    <citation type="submission" date="2016-04" db="EMBL/GenBank/DDBJ databases">
        <authorList>
            <person name="Tabuchi Yagui T.R."/>
        </authorList>
    </citation>
    <scope>NUCLEOTIDE SEQUENCE [LARGE SCALE GENOMIC DNA]</scope>
    <source>
        <strain evidence="1">NIES-26</strain>
    </source>
</reference>
<dbReference type="Proteomes" id="UP000252107">
    <property type="component" value="Unassembled WGS sequence"/>
</dbReference>
<accession>A0A367R7P5</accession>
<dbReference type="SUPFAM" id="SSF51735">
    <property type="entry name" value="NAD(P)-binding Rossmann-fold domains"/>
    <property type="match status" value="1"/>
</dbReference>
<keyword evidence="2" id="KW-1185">Reference proteome</keyword>
<dbReference type="Gene3D" id="3.40.50.720">
    <property type="entry name" value="NAD(P)-binding Rossmann-like Domain"/>
    <property type="match status" value="1"/>
</dbReference>
<evidence type="ECO:0000313" key="2">
    <source>
        <dbReference type="Proteomes" id="UP000252107"/>
    </source>
</evidence>
<name>A0A367R7P5_9NOSO</name>
<dbReference type="EMBL" id="LXQD01000205">
    <property type="protein sequence ID" value="RCJ32508.1"/>
    <property type="molecule type" value="Genomic_DNA"/>
</dbReference>
<sequence>MSFIAAFPATAFGKIGLAGFIPVFISSPGKSESFVPLDESADAYSVGFGYIFGVIPTNFLHNLVRCVMEFVVIGASSGISRVTALEFAKRGASLVVSARSQPELELLRDEISQMGAKVVAIASSKV</sequence>
<gene>
    <name evidence="1" type="ORF">A6770_19060</name>
</gene>
<dbReference type="AlphaFoldDB" id="A0A367R7P5"/>